<dbReference type="Proteomes" id="UP000007796">
    <property type="component" value="Unassembled WGS sequence"/>
</dbReference>
<dbReference type="EMBL" id="GL630006">
    <property type="protein sequence ID" value="EFW98740.1"/>
    <property type="molecule type" value="Genomic_DNA"/>
</dbReference>
<dbReference type="Gene3D" id="4.10.240.10">
    <property type="entry name" value="Zn(2)-C6 fungal-type DNA-binding domain"/>
    <property type="match status" value="1"/>
</dbReference>
<dbReference type="PRINTS" id="PR00755">
    <property type="entry name" value="AFLATOXINBRP"/>
</dbReference>
<protein>
    <submittedName>
        <fullName evidence="4">C6 zinc finger domain containing protein</fullName>
    </submittedName>
</protein>
<dbReference type="PROSITE" id="PS50048">
    <property type="entry name" value="ZN2_CY6_FUNGAL_2"/>
    <property type="match status" value="1"/>
</dbReference>
<organism evidence="5">
    <name type="scientific">Grosmannia clavigera (strain kw1407 / UAMH 11150)</name>
    <name type="common">Blue stain fungus</name>
    <name type="synonym">Graphiocladiella clavigera</name>
    <dbReference type="NCBI Taxonomy" id="655863"/>
    <lineage>
        <taxon>Eukaryota</taxon>
        <taxon>Fungi</taxon>
        <taxon>Dikarya</taxon>
        <taxon>Ascomycota</taxon>
        <taxon>Pezizomycotina</taxon>
        <taxon>Sordariomycetes</taxon>
        <taxon>Sordariomycetidae</taxon>
        <taxon>Ophiostomatales</taxon>
        <taxon>Ophiostomataceae</taxon>
        <taxon>Leptographium</taxon>
    </lineage>
</organism>
<dbReference type="InterPro" id="IPR001138">
    <property type="entry name" value="Zn2Cys6_DnaBD"/>
</dbReference>
<evidence type="ECO:0000313" key="4">
    <source>
        <dbReference type="EMBL" id="EFW98740.1"/>
    </source>
</evidence>
<dbReference type="PANTHER" id="PTHR47784:SF7">
    <property type="entry name" value="ZN(II)2CYS6 TRANSCRIPTION FACTOR (EUROFUNG)"/>
    <property type="match status" value="1"/>
</dbReference>
<feature type="region of interest" description="Disordered" evidence="2">
    <location>
        <begin position="335"/>
        <end position="377"/>
    </location>
</feature>
<accession>F0XTP5</accession>
<dbReference type="InterPro" id="IPR036864">
    <property type="entry name" value="Zn2-C6_fun-type_DNA-bd_sf"/>
</dbReference>
<dbReference type="AlphaFoldDB" id="F0XTP5"/>
<keyword evidence="1" id="KW-0539">Nucleus</keyword>
<evidence type="ECO:0000256" key="2">
    <source>
        <dbReference type="SAM" id="MobiDB-lite"/>
    </source>
</evidence>
<dbReference type="GO" id="GO:0008270">
    <property type="term" value="F:zinc ion binding"/>
    <property type="evidence" value="ECO:0007669"/>
    <property type="project" value="InterPro"/>
</dbReference>
<evidence type="ECO:0000259" key="3">
    <source>
        <dbReference type="PROSITE" id="PS50048"/>
    </source>
</evidence>
<dbReference type="CDD" id="cd00067">
    <property type="entry name" value="GAL4"/>
    <property type="match status" value="1"/>
</dbReference>
<dbReference type="OrthoDB" id="5229455at2759"/>
<keyword evidence="5" id="KW-1185">Reference proteome</keyword>
<dbReference type="Pfam" id="PF00172">
    <property type="entry name" value="Zn_clus"/>
    <property type="match status" value="1"/>
</dbReference>
<dbReference type="eggNOG" id="ENOG502SNQY">
    <property type="taxonomic scope" value="Eukaryota"/>
</dbReference>
<gene>
    <name evidence="4" type="ORF">CMQ_4592</name>
</gene>
<dbReference type="InterPro" id="IPR053157">
    <property type="entry name" value="Sterol_Uptake_Regulator"/>
</dbReference>
<dbReference type="GeneID" id="25977820"/>
<dbReference type="GO" id="GO:0001228">
    <property type="term" value="F:DNA-binding transcription activator activity, RNA polymerase II-specific"/>
    <property type="evidence" value="ECO:0007669"/>
    <property type="project" value="TreeGrafter"/>
</dbReference>
<dbReference type="STRING" id="655863.F0XTP5"/>
<dbReference type="SMART" id="SM00066">
    <property type="entry name" value="GAL4"/>
    <property type="match status" value="1"/>
</dbReference>
<reference evidence="4 5" key="1">
    <citation type="journal article" date="2011" name="Proc. Natl. Acad. Sci. U.S.A.">
        <title>Genome and transcriptome analyses of the mountain pine beetle-fungal symbiont Grosmannia clavigera, a lodgepole pine pathogen.</title>
        <authorList>
            <person name="DiGuistini S."/>
            <person name="Wang Y."/>
            <person name="Liao N.Y."/>
            <person name="Taylor G."/>
            <person name="Tanguay P."/>
            <person name="Feau N."/>
            <person name="Henrissat B."/>
            <person name="Chan S.K."/>
            <person name="Hesse-Orce U."/>
            <person name="Alamouti S.M."/>
            <person name="Tsui C.K.M."/>
            <person name="Docking R.T."/>
            <person name="Levasseur A."/>
            <person name="Haridas S."/>
            <person name="Robertson G."/>
            <person name="Birol I."/>
            <person name="Holt R.A."/>
            <person name="Marra M.A."/>
            <person name="Hamelin R.C."/>
            <person name="Hirst M."/>
            <person name="Jones S.J.M."/>
            <person name="Bohlmann J."/>
            <person name="Breuil C."/>
        </authorList>
    </citation>
    <scope>NUCLEOTIDE SEQUENCE [LARGE SCALE GENOMIC DNA]</scope>
    <source>
        <strain evidence="5">kw1407 / UAMH 11150</strain>
    </source>
</reference>
<evidence type="ECO:0000313" key="5">
    <source>
        <dbReference type="Proteomes" id="UP000007796"/>
    </source>
</evidence>
<feature type="compositionally biased region" description="Low complexity" evidence="2">
    <location>
        <begin position="341"/>
        <end position="355"/>
    </location>
</feature>
<dbReference type="PANTHER" id="PTHR47784">
    <property type="entry name" value="STEROL UPTAKE CONTROL PROTEIN 2"/>
    <property type="match status" value="1"/>
</dbReference>
<dbReference type="HOGENOM" id="CLU_027371_3_1_1"/>
<dbReference type="PROSITE" id="PS00463">
    <property type="entry name" value="ZN2_CY6_FUNGAL_1"/>
    <property type="match status" value="1"/>
</dbReference>
<name>F0XTP5_GROCL</name>
<dbReference type="InParanoid" id="F0XTP5"/>
<dbReference type="RefSeq" id="XP_014168223.1">
    <property type="nucleotide sequence ID" value="XM_014312748.1"/>
</dbReference>
<sequence length="615" mass="67718">MDFGHLEFDTLGAGDSALSTPEFDFYGTFMPTGDVTEESVASAVSVDSGLLPTTTPTTTGAILVAYSLASTGAMVSPLVHAYAYPSGSAALRPSVILPSHSSKVSKKTVTATATATTTTITTNKLLPGRLSSPDADRVRRISAAAVVSRQSEELYSAASPTSLSKRLERRGHTKSRRGCFNCKRRRIKCQETRPSCGHCVKTGLQCEYPASPLVNHQPQHQIPLFSLQDMRFFQHFLVHCCPHQPLGNETLWTHEIPCLSHNYDYLMHALLGLAASDLMQTDASLVAAAMDHRLKAIRAIKRALSPVSKQRIPATLCLPPGGTIAVKGAHGTDKANGNLETTSSSVSSVSSTSHSIRSGAASQPPPRTTWDESASGSSNPLFEEGNALMATCFALTFQSVELDDGMVEYMTFIRGILLVAIQMHIRGARLLFRNLLNNEQAEMLKPALDPMPPIERQWGEAAVAAVEELEPLCRGDDMAISYHALVLQIARALLVSPVESYAAVTRHYAWWMQLPYEQFRQIINLDRPVFVLLATHWIALKQIMVRITDAEKSFDSRLVGEQTQKESTQHGMDMGIFRWLKHLNRLVRPDFALYNEWPLWVEVQLDHNPRAFGRS</sequence>
<feature type="domain" description="Zn(2)-C6 fungal-type" evidence="3">
    <location>
        <begin position="178"/>
        <end position="208"/>
    </location>
</feature>
<proteinExistence type="predicted"/>
<evidence type="ECO:0000256" key="1">
    <source>
        <dbReference type="ARBA" id="ARBA00023242"/>
    </source>
</evidence>
<dbReference type="SUPFAM" id="SSF57701">
    <property type="entry name" value="Zn2/Cys6 DNA-binding domain"/>
    <property type="match status" value="1"/>
</dbReference>